<feature type="transmembrane region" description="Helical" evidence="2">
    <location>
        <begin position="117"/>
        <end position="140"/>
    </location>
</feature>
<feature type="transmembrane region" description="Helical" evidence="2">
    <location>
        <begin position="61"/>
        <end position="80"/>
    </location>
</feature>
<reference evidence="4" key="1">
    <citation type="journal article" date="2019" name="Int. J. Syst. Evol. Microbiol.">
        <title>The Global Catalogue of Microorganisms (GCM) 10K type strain sequencing project: providing services to taxonomists for standard genome sequencing and annotation.</title>
        <authorList>
            <consortium name="The Broad Institute Genomics Platform"/>
            <consortium name="The Broad Institute Genome Sequencing Center for Infectious Disease"/>
            <person name="Wu L."/>
            <person name="Ma J."/>
        </authorList>
    </citation>
    <scope>NUCLEOTIDE SEQUENCE [LARGE SCALE GENOMIC DNA]</scope>
    <source>
        <strain evidence="4">CECT 7069</strain>
    </source>
</reference>
<protein>
    <submittedName>
        <fullName evidence="3">PhnA-like protein</fullName>
    </submittedName>
</protein>
<proteinExistence type="predicted"/>
<evidence type="ECO:0000313" key="3">
    <source>
        <dbReference type="EMBL" id="MDN3591503.1"/>
    </source>
</evidence>
<feature type="coiled-coil region" evidence="1">
    <location>
        <begin position="219"/>
        <end position="246"/>
    </location>
</feature>
<keyword evidence="2" id="KW-1133">Transmembrane helix</keyword>
<keyword evidence="1" id="KW-0175">Coiled coil</keyword>
<keyword evidence="2" id="KW-0812">Transmembrane</keyword>
<dbReference type="EMBL" id="JAUFPX010000011">
    <property type="protein sequence ID" value="MDN3591503.1"/>
    <property type="molecule type" value="Genomic_DNA"/>
</dbReference>
<evidence type="ECO:0000256" key="1">
    <source>
        <dbReference type="SAM" id="Coils"/>
    </source>
</evidence>
<sequence length="289" mass="28659">MEPRSTLLLHQVSWGAVFAGAVIALVAQMILNMVGLGVGMATLDPTGNDTPSIASLSTGAGLWWVGSGIVASLIGGFLAGRLSGKPSAGTSGYHGLVSWAVTTLVIVYLLTSAAGSLVGGAFGGLSSVIGGAGSAIGGAAQTAAQTAAPSLTKLANPLDGIENQVRQTSGGQDPAALRDTAAQAVRAYLSGDAAQQAQAEARAADALAKAQGISPDEAKAQVQNYRKQYEQAAAEAKQKATAAAETTRKAAAQGSLYAALALVLGALAAFLGGRFGAVDPALASGTRRD</sequence>
<organism evidence="3 4">
    <name type="scientific">Methylobacterium adhaesivum</name>
    <dbReference type="NCBI Taxonomy" id="333297"/>
    <lineage>
        <taxon>Bacteria</taxon>
        <taxon>Pseudomonadati</taxon>
        <taxon>Pseudomonadota</taxon>
        <taxon>Alphaproteobacteria</taxon>
        <taxon>Hyphomicrobiales</taxon>
        <taxon>Methylobacteriaceae</taxon>
        <taxon>Methylobacterium</taxon>
    </lineage>
</organism>
<evidence type="ECO:0000313" key="4">
    <source>
        <dbReference type="Proteomes" id="UP001224644"/>
    </source>
</evidence>
<accession>A0ABT8BJW6</accession>
<feature type="transmembrane region" description="Helical" evidence="2">
    <location>
        <begin position="92"/>
        <end position="111"/>
    </location>
</feature>
<dbReference type="Proteomes" id="UP001224644">
    <property type="component" value="Unassembled WGS sequence"/>
</dbReference>
<keyword evidence="4" id="KW-1185">Reference proteome</keyword>
<comment type="caution">
    <text evidence="3">The sequence shown here is derived from an EMBL/GenBank/DDBJ whole genome shotgun (WGS) entry which is preliminary data.</text>
</comment>
<feature type="transmembrane region" description="Helical" evidence="2">
    <location>
        <begin position="256"/>
        <end position="277"/>
    </location>
</feature>
<gene>
    <name evidence="3" type="ORF">QWZ12_12870</name>
</gene>
<feature type="transmembrane region" description="Helical" evidence="2">
    <location>
        <begin position="12"/>
        <end position="41"/>
    </location>
</feature>
<keyword evidence="2" id="KW-0472">Membrane</keyword>
<evidence type="ECO:0000256" key="2">
    <source>
        <dbReference type="SAM" id="Phobius"/>
    </source>
</evidence>
<name>A0ABT8BJW6_9HYPH</name>